<feature type="transmembrane region" description="Helical" evidence="12">
    <location>
        <begin position="308"/>
        <end position="331"/>
    </location>
</feature>
<dbReference type="SUPFAM" id="SSF50104">
    <property type="entry name" value="Translation proteins SH3-like domain"/>
    <property type="match status" value="1"/>
</dbReference>
<comment type="catalytic activity">
    <reaction evidence="12">
        <text>L-cysteinyl-[protein] + hexadecanoyl-CoA = S-hexadecanoyl-L-cysteinyl-[protein] + CoA</text>
        <dbReference type="Rhea" id="RHEA:36683"/>
        <dbReference type="Rhea" id="RHEA-COMP:10131"/>
        <dbReference type="Rhea" id="RHEA-COMP:11032"/>
        <dbReference type="ChEBI" id="CHEBI:29950"/>
        <dbReference type="ChEBI" id="CHEBI:57287"/>
        <dbReference type="ChEBI" id="CHEBI:57379"/>
        <dbReference type="ChEBI" id="CHEBI:74151"/>
        <dbReference type="EC" id="2.3.1.225"/>
    </reaction>
</comment>
<feature type="domain" description="Translation initiation factor 5A C-terminal" evidence="14">
    <location>
        <begin position="84"/>
        <end position="155"/>
    </location>
</feature>
<evidence type="ECO:0000256" key="7">
    <source>
        <dbReference type="ARBA" id="ARBA00022884"/>
    </source>
</evidence>
<dbReference type="NCBIfam" id="TIGR00037">
    <property type="entry name" value="eIF_5A"/>
    <property type="match status" value="1"/>
</dbReference>
<keyword evidence="5 12" id="KW-0812">Transmembrane</keyword>
<dbReference type="InterPro" id="IPR014722">
    <property type="entry name" value="Rib_uL2_dom2"/>
</dbReference>
<dbReference type="GO" id="GO:0003746">
    <property type="term" value="F:translation elongation factor activity"/>
    <property type="evidence" value="ECO:0007669"/>
    <property type="project" value="UniProtKB-KW"/>
</dbReference>
<name>D2VEX0_NAEGR</name>
<keyword evidence="15" id="KW-0396">Initiation factor</keyword>
<proteinExistence type="inferred from homology"/>
<dbReference type="InterPro" id="IPR020189">
    <property type="entry name" value="IF5A_C"/>
</dbReference>
<feature type="transmembrane region" description="Helical" evidence="12">
    <location>
        <begin position="449"/>
        <end position="472"/>
    </location>
</feature>
<dbReference type="InterPro" id="IPR001594">
    <property type="entry name" value="Palmitoyltrfase_DHHC"/>
</dbReference>
<dbReference type="PROSITE" id="PS50216">
    <property type="entry name" value="DHHC"/>
    <property type="match status" value="1"/>
</dbReference>
<dbReference type="OrthoDB" id="9975114at2759"/>
<comment type="similarity">
    <text evidence="12">Belongs to the DHHC palmitoyltransferase family.</text>
</comment>
<feature type="compositionally biased region" description="Basic and acidic residues" evidence="13">
    <location>
        <begin position="572"/>
        <end position="585"/>
    </location>
</feature>
<keyword evidence="6" id="KW-0251">Elongation factor</keyword>
<feature type="transmembrane region" description="Helical" evidence="12">
    <location>
        <begin position="413"/>
        <end position="437"/>
    </location>
</feature>
<keyword evidence="12" id="KW-0808">Transferase</keyword>
<dbReference type="GeneID" id="8856887"/>
<dbReference type="GO" id="GO:0003723">
    <property type="term" value="F:RNA binding"/>
    <property type="evidence" value="ECO:0007669"/>
    <property type="project" value="UniProtKB-KW"/>
</dbReference>
<keyword evidence="7" id="KW-0694">RNA-binding</keyword>
<dbReference type="EMBL" id="GG738867">
    <property type="protein sequence ID" value="EFC44580.1"/>
    <property type="molecule type" value="Genomic_DNA"/>
</dbReference>
<dbReference type="PANTHER" id="PTHR11673">
    <property type="entry name" value="TRANSLATION INITIATION FACTOR 5A FAMILY MEMBER"/>
    <property type="match status" value="1"/>
</dbReference>
<dbReference type="PROSITE" id="PS00302">
    <property type="entry name" value="IF5A_HYPUSINE"/>
    <property type="match status" value="1"/>
</dbReference>
<sequence length="596" mass="67664">MSDEDTTFEQAGSGASHTFPMQAGNLKKGGHVVIKERPCKITEVTTSKTGKHGHAKANITGIDIFTGRKYEDVCPTSHNMPVPNVARNEYQVLAIDGDFIHLMLEDGSSREDIKLPTETDEDKLLTEKIRAAYDNGDEFNVILVAAMGIEKSALTHNASIPLVGGLLTLNVQHSNPQAGSSSPLSISEDNSSNTSSSVNNNTPINVANNNNQNCSHGCQHHDHHHQHQHRHHNKDTQPLLHNHPHLEEDNSKRRKKDDCCSSFVKCCQSSLLPGVVASLSVGAYLVGAFVIVPFAFPLFNPVKSTNIMIIVHILNQIFGLFELSMLLLSYFRCMKTNPGIVSNNWQETFSDEELKVLLSLEPQKNGEPRYCSKTGMIIPPRAHFSSVQKKVVLRMDHYCVWVNNCVGLYNHKYFYLFLTYLVIAITHFFGITIFVVIEFIKDSQNIDVAVFLLTLVFNVFLVPMSCMIYLFWGWNTYLILLNQTSIENYQLSEKRNRARMKKLNTEHLKYLNFYNISFMENAKQVMGRTVWKWPFPIPDNLGTDGFRYPTVLPYDTIIEMQKETFTHVLPDQSHRPPNDRRRSYDSDYSDSDDEMV</sequence>
<dbReference type="InterPro" id="IPR008991">
    <property type="entry name" value="Translation_prot_SH3-like_sf"/>
</dbReference>
<dbReference type="InterPro" id="IPR019769">
    <property type="entry name" value="Trans_elong_IF5A_hypusine_site"/>
</dbReference>
<dbReference type="GO" id="GO:0045905">
    <property type="term" value="P:positive regulation of translational termination"/>
    <property type="evidence" value="ECO:0007669"/>
    <property type="project" value="InterPro"/>
</dbReference>
<dbReference type="Gene3D" id="2.30.30.30">
    <property type="match status" value="1"/>
</dbReference>
<dbReference type="KEGG" id="ngr:NAEGRDRAFT_67422"/>
<keyword evidence="11 12" id="KW-0472">Membrane</keyword>
<keyword evidence="9 12" id="KW-1133">Transmembrane helix</keyword>
<dbReference type="STRING" id="5762.D2VEX0"/>
<dbReference type="Pfam" id="PF21485">
    <property type="entry name" value="IF5A-like_N"/>
    <property type="match status" value="1"/>
</dbReference>
<reference evidence="15 16" key="1">
    <citation type="journal article" date="2010" name="Cell">
        <title>The genome of Naegleria gruberi illuminates early eukaryotic versatility.</title>
        <authorList>
            <person name="Fritz-Laylin L.K."/>
            <person name="Prochnik S.E."/>
            <person name="Ginger M.L."/>
            <person name="Dacks J.B."/>
            <person name="Carpenter M.L."/>
            <person name="Field M.C."/>
            <person name="Kuo A."/>
            <person name="Paredez A."/>
            <person name="Chapman J."/>
            <person name="Pham J."/>
            <person name="Shu S."/>
            <person name="Neupane R."/>
            <person name="Cipriano M."/>
            <person name="Mancuso J."/>
            <person name="Tu H."/>
            <person name="Salamov A."/>
            <person name="Lindquist E."/>
            <person name="Shapiro H."/>
            <person name="Lucas S."/>
            <person name="Grigoriev I.V."/>
            <person name="Cande W.Z."/>
            <person name="Fulton C."/>
            <person name="Rokhsar D.S."/>
            <person name="Dawson S.C."/>
        </authorList>
    </citation>
    <scope>NUCLEOTIDE SEQUENCE [LARGE SCALE GENOMIC DNA]</scope>
    <source>
        <strain evidence="15 16">NEG-M</strain>
    </source>
</reference>
<evidence type="ECO:0000313" key="16">
    <source>
        <dbReference type="Proteomes" id="UP000006671"/>
    </source>
</evidence>
<dbReference type="AlphaFoldDB" id="D2VEX0"/>
<dbReference type="GO" id="GO:0005737">
    <property type="term" value="C:cytoplasm"/>
    <property type="evidence" value="ECO:0007669"/>
    <property type="project" value="UniProtKB-SubCell"/>
</dbReference>
<dbReference type="Pfam" id="PF01529">
    <property type="entry name" value="DHHC"/>
    <property type="match status" value="1"/>
</dbReference>
<evidence type="ECO:0000256" key="2">
    <source>
        <dbReference type="ARBA" id="ARBA00004496"/>
    </source>
</evidence>
<comment type="subcellular location">
    <subcellularLocation>
        <location evidence="2">Cytoplasm</location>
    </subcellularLocation>
    <subcellularLocation>
        <location evidence="1">Membrane</location>
        <topology evidence="1">Multi-pass membrane protein</topology>
    </subcellularLocation>
</comment>
<evidence type="ECO:0000256" key="13">
    <source>
        <dbReference type="SAM" id="MobiDB-lite"/>
    </source>
</evidence>
<keyword evidence="16" id="KW-1185">Reference proteome</keyword>
<comment type="domain">
    <text evidence="12">The DHHC domain is required for palmitoyltransferase activity.</text>
</comment>
<evidence type="ECO:0000259" key="14">
    <source>
        <dbReference type="SMART" id="SM01376"/>
    </source>
</evidence>
<dbReference type="GO" id="GO:0043022">
    <property type="term" value="F:ribosome binding"/>
    <property type="evidence" value="ECO:0007669"/>
    <property type="project" value="InterPro"/>
</dbReference>
<evidence type="ECO:0000256" key="11">
    <source>
        <dbReference type="ARBA" id="ARBA00023136"/>
    </source>
</evidence>
<dbReference type="FunFam" id="2.30.30.30:FF:000007">
    <property type="entry name" value="Eukaryotic translation initiation factor 5A"/>
    <property type="match status" value="1"/>
</dbReference>
<evidence type="ECO:0000256" key="9">
    <source>
        <dbReference type="ARBA" id="ARBA00022989"/>
    </source>
</evidence>
<evidence type="ECO:0000256" key="10">
    <source>
        <dbReference type="ARBA" id="ARBA00023071"/>
    </source>
</evidence>
<evidence type="ECO:0000313" key="15">
    <source>
        <dbReference type="EMBL" id="EFC44580.1"/>
    </source>
</evidence>
<dbReference type="GO" id="GO:0045901">
    <property type="term" value="P:positive regulation of translational elongation"/>
    <property type="evidence" value="ECO:0007669"/>
    <property type="project" value="InterPro"/>
</dbReference>
<feature type="region of interest" description="Disordered" evidence="13">
    <location>
        <begin position="174"/>
        <end position="252"/>
    </location>
</feature>
<keyword evidence="8" id="KW-0648">Protein biosynthesis</keyword>
<dbReference type="InterPro" id="IPR048670">
    <property type="entry name" value="IF5A-like_N"/>
</dbReference>
<dbReference type="SMART" id="SM01376">
    <property type="entry name" value="eIF-5a"/>
    <property type="match status" value="1"/>
</dbReference>
<dbReference type="eggNOG" id="KOG3271">
    <property type="taxonomic scope" value="Eukaryota"/>
</dbReference>
<dbReference type="RefSeq" id="XP_002677324.1">
    <property type="nucleotide sequence ID" value="XM_002677278.1"/>
</dbReference>
<feature type="transmembrane region" description="Helical" evidence="12">
    <location>
        <begin position="271"/>
        <end position="296"/>
    </location>
</feature>
<evidence type="ECO:0000256" key="4">
    <source>
        <dbReference type="ARBA" id="ARBA00022490"/>
    </source>
</evidence>
<feature type="compositionally biased region" description="Basic residues" evidence="13">
    <location>
        <begin position="221"/>
        <end position="233"/>
    </location>
</feature>
<feature type="compositionally biased region" description="Polar residues" evidence="13">
    <location>
        <begin position="174"/>
        <end position="184"/>
    </location>
</feature>
<evidence type="ECO:0000256" key="3">
    <source>
        <dbReference type="ARBA" id="ARBA00006016"/>
    </source>
</evidence>
<organism evidence="16">
    <name type="scientific">Naegleria gruberi</name>
    <name type="common">Amoeba</name>
    <dbReference type="NCBI Taxonomy" id="5762"/>
    <lineage>
        <taxon>Eukaryota</taxon>
        <taxon>Discoba</taxon>
        <taxon>Heterolobosea</taxon>
        <taxon>Tetramitia</taxon>
        <taxon>Eutetramitia</taxon>
        <taxon>Vahlkampfiidae</taxon>
        <taxon>Naegleria</taxon>
    </lineage>
</organism>
<dbReference type="VEuPathDB" id="AmoebaDB:NAEGRDRAFT_67422"/>
<keyword evidence="12" id="KW-0012">Acyltransferase</keyword>
<evidence type="ECO:0000256" key="6">
    <source>
        <dbReference type="ARBA" id="ARBA00022768"/>
    </source>
</evidence>
<keyword evidence="4" id="KW-0963">Cytoplasm</keyword>
<dbReference type="SUPFAM" id="SSF50249">
    <property type="entry name" value="Nucleic acid-binding proteins"/>
    <property type="match status" value="1"/>
</dbReference>
<dbReference type="eggNOG" id="KOG1315">
    <property type="taxonomic scope" value="Eukaryota"/>
</dbReference>
<feature type="compositionally biased region" description="Low complexity" evidence="13">
    <location>
        <begin position="185"/>
        <end position="213"/>
    </location>
</feature>
<dbReference type="InterPro" id="IPR012340">
    <property type="entry name" value="NA-bd_OB-fold"/>
</dbReference>
<dbReference type="InterPro" id="IPR001884">
    <property type="entry name" value="IF5A-like"/>
</dbReference>
<dbReference type="Gene3D" id="2.40.50.140">
    <property type="entry name" value="Nucleic acid-binding proteins"/>
    <property type="match status" value="1"/>
</dbReference>
<evidence type="ECO:0000256" key="1">
    <source>
        <dbReference type="ARBA" id="ARBA00004141"/>
    </source>
</evidence>
<dbReference type="GO" id="GO:0003743">
    <property type="term" value="F:translation initiation factor activity"/>
    <property type="evidence" value="ECO:0007669"/>
    <property type="project" value="UniProtKB-KW"/>
</dbReference>
<gene>
    <name evidence="15" type="ORF">NAEGRDRAFT_67422</name>
</gene>
<dbReference type="GO" id="GO:0019706">
    <property type="term" value="F:protein-cysteine S-palmitoyltransferase activity"/>
    <property type="evidence" value="ECO:0007669"/>
    <property type="project" value="UniProtKB-EC"/>
</dbReference>
<feature type="region of interest" description="Disordered" evidence="13">
    <location>
        <begin position="1"/>
        <end position="24"/>
    </location>
</feature>
<feature type="compositionally biased region" description="Acidic residues" evidence="13">
    <location>
        <begin position="587"/>
        <end position="596"/>
    </location>
</feature>
<evidence type="ECO:0000256" key="5">
    <source>
        <dbReference type="ARBA" id="ARBA00022692"/>
    </source>
</evidence>
<dbReference type="InParanoid" id="D2VEX0"/>
<accession>D2VEX0</accession>
<comment type="similarity">
    <text evidence="3">Belongs to the eIF-5A family.</text>
</comment>
<evidence type="ECO:0000256" key="8">
    <source>
        <dbReference type="ARBA" id="ARBA00022917"/>
    </source>
</evidence>
<dbReference type="Pfam" id="PF01287">
    <property type="entry name" value="eIF-5a"/>
    <property type="match status" value="1"/>
</dbReference>
<feature type="region of interest" description="Disordered" evidence="13">
    <location>
        <begin position="568"/>
        <end position="596"/>
    </location>
</feature>
<dbReference type="Proteomes" id="UP000006671">
    <property type="component" value="Unassembled WGS sequence"/>
</dbReference>
<evidence type="ECO:0000256" key="12">
    <source>
        <dbReference type="RuleBase" id="RU079119"/>
    </source>
</evidence>
<dbReference type="GO" id="GO:0016020">
    <property type="term" value="C:membrane"/>
    <property type="evidence" value="ECO:0007669"/>
    <property type="project" value="UniProtKB-SubCell"/>
</dbReference>
<protein>
    <recommendedName>
        <fullName evidence="12">Palmitoyltransferase</fullName>
        <ecNumber evidence="12">2.3.1.225</ecNumber>
    </recommendedName>
</protein>
<keyword evidence="10" id="KW-0385">Hypusine</keyword>
<dbReference type="EC" id="2.3.1.225" evidence="12"/>